<reference evidence="6" key="4">
    <citation type="journal article" date="2015" name="G3 (Bethesda)">
        <title>Genome sequences of three phytopathogenic species of the Magnaporthaceae family of fungi.</title>
        <authorList>
            <person name="Okagaki L.H."/>
            <person name="Nunes C.C."/>
            <person name="Sailsbery J."/>
            <person name="Clay B."/>
            <person name="Brown D."/>
            <person name="John T."/>
            <person name="Oh Y."/>
            <person name="Young N."/>
            <person name="Fitzgerald M."/>
            <person name="Haas B.J."/>
            <person name="Zeng Q."/>
            <person name="Young S."/>
            <person name="Adiconis X."/>
            <person name="Fan L."/>
            <person name="Levin J.Z."/>
            <person name="Mitchell T.K."/>
            <person name="Okubara P.A."/>
            <person name="Farman M.L."/>
            <person name="Kohn L.M."/>
            <person name="Birren B."/>
            <person name="Ma L.-J."/>
            <person name="Dean R.A."/>
        </authorList>
    </citation>
    <scope>NUCLEOTIDE SEQUENCE</scope>
    <source>
        <strain evidence="6">R3-111a-1</strain>
    </source>
</reference>
<proteinExistence type="inferred from homology"/>
<dbReference type="EnsemblFungi" id="EJT79384">
    <property type="protein sequence ID" value="EJT79384"/>
    <property type="gene ID" value="GGTG_04468"/>
</dbReference>
<dbReference type="Pfam" id="PF00135">
    <property type="entry name" value="COesterase"/>
    <property type="match status" value="2"/>
</dbReference>
<sequence>MKFQTFRALASVAALAGQCHALPSGGTAVETKNGVINGFTDPSTAPGVVQFLGIPFAEPPVGARRWLPALAKKSFNGTLDALAQGPTCAQTDPPSPTGAWLDEFLIRPGSASEDCLYLNVWAPKSAPGNLSLPVVVWLHGGGLTEGGGDIAYQIPLNWVGRREKHIVVGINYRLGLFGFPNAAGLDPKEQNLGLLDQRLAIEWVRDNIAAFGGDPKRIVLWGQSAGAASVSYYQYAYHEDPVAIGFIKNSGSPFMPISASDPTHTAFSSLAAGFGCAKEGELDCLRNVEWKDLQKYRDENQLQFRVVVDETTVFSDYAERTLTGQVAKGPAITGTTRDEWNFFGNAGPPPDNTTVPGDSIFGCPAHFETSLRGGAGLATFRYLYSANNTNVMPRGHGAFHSAELPLIFGTHNIARTQSTQFEHELSDAMQDLFLAFIEDPAAGLMGKGWEPTPPGPLGTVQTGVELGGDGQLVRKYSWEAWQVQCKNSTAAW</sequence>
<accession>J3NT70</accession>
<dbReference type="SUPFAM" id="SSF53474">
    <property type="entry name" value="alpha/beta-Hydrolases"/>
    <property type="match status" value="1"/>
</dbReference>
<reference evidence="5" key="3">
    <citation type="submission" date="2010-09" db="EMBL/GenBank/DDBJ databases">
        <title>Annotation of Gaeumannomyces graminis var. tritici R3-111a-1.</title>
        <authorList>
            <consortium name="The Broad Institute Genome Sequencing Platform"/>
            <person name="Ma L.-J."/>
            <person name="Dead R."/>
            <person name="Young S.K."/>
            <person name="Zeng Q."/>
            <person name="Gargeya S."/>
            <person name="Fitzgerald M."/>
            <person name="Haas B."/>
            <person name="Abouelleil A."/>
            <person name="Alvarado L."/>
            <person name="Arachchi H.M."/>
            <person name="Berlin A."/>
            <person name="Brown A."/>
            <person name="Chapman S.B."/>
            <person name="Chen Z."/>
            <person name="Dunbar C."/>
            <person name="Freedman E."/>
            <person name="Gearin G."/>
            <person name="Gellesch M."/>
            <person name="Goldberg J."/>
            <person name="Griggs A."/>
            <person name="Gujja S."/>
            <person name="Heiman D."/>
            <person name="Howarth C."/>
            <person name="Larson L."/>
            <person name="Lui A."/>
            <person name="MacDonald P.J.P."/>
            <person name="Mehta T."/>
            <person name="Montmayeur A."/>
            <person name="Murphy C."/>
            <person name="Neiman D."/>
            <person name="Pearson M."/>
            <person name="Priest M."/>
            <person name="Roberts A."/>
            <person name="Saif S."/>
            <person name="Shea T."/>
            <person name="Shenoy N."/>
            <person name="Sisk P."/>
            <person name="Stolte C."/>
            <person name="Sykes S."/>
            <person name="Yandava C."/>
            <person name="Wortman J."/>
            <person name="Nusbaum C."/>
            <person name="Birren B."/>
        </authorList>
    </citation>
    <scope>NUCLEOTIDE SEQUENCE</scope>
    <source>
        <strain evidence="5">R3-111a-1</strain>
    </source>
</reference>
<feature type="signal peptide" evidence="3">
    <location>
        <begin position="1"/>
        <end position="21"/>
    </location>
</feature>
<feature type="domain" description="Carboxylesterase type B" evidence="4">
    <location>
        <begin position="357"/>
        <end position="438"/>
    </location>
</feature>
<dbReference type="OrthoDB" id="408631at2759"/>
<evidence type="ECO:0000256" key="2">
    <source>
        <dbReference type="ARBA" id="ARBA00022801"/>
    </source>
</evidence>
<feature type="chain" id="PRO_5015019863" description="Carboxylic ester hydrolase" evidence="3">
    <location>
        <begin position="22"/>
        <end position="492"/>
    </location>
</feature>
<evidence type="ECO:0000313" key="5">
    <source>
        <dbReference type="EMBL" id="EJT79384.1"/>
    </source>
</evidence>
<dbReference type="ESTHER" id="gagt3-j3nt70">
    <property type="family name" value="Fungal_carboxylesterase_lipase"/>
</dbReference>
<dbReference type="InterPro" id="IPR002018">
    <property type="entry name" value="CarbesteraseB"/>
</dbReference>
<organism evidence="5">
    <name type="scientific">Gaeumannomyces tritici (strain R3-111a-1)</name>
    <name type="common">Wheat and barley take-all root rot fungus</name>
    <name type="synonym">Gaeumannomyces graminis var. tritici</name>
    <dbReference type="NCBI Taxonomy" id="644352"/>
    <lineage>
        <taxon>Eukaryota</taxon>
        <taxon>Fungi</taxon>
        <taxon>Dikarya</taxon>
        <taxon>Ascomycota</taxon>
        <taxon>Pezizomycotina</taxon>
        <taxon>Sordariomycetes</taxon>
        <taxon>Sordariomycetidae</taxon>
        <taxon>Magnaporthales</taxon>
        <taxon>Magnaporthaceae</taxon>
        <taxon>Gaeumannomyces</taxon>
    </lineage>
</organism>
<comment type="similarity">
    <text evidence="1 3">Belongs to the type-B carboxylesterase/lipase family.</text>
</comment>
<feature type="domain" description="Carboxylesterase type B" evidence="4">
    <location>
        <begin position="27"/>
        <end position="346"/>
    </location>
</feature>
<dbReference type="InterPro" id="IPR050654">
    <property type="entry name" value="AChE-related_enzymes"/>
</dbReference>
<evidence type="ECO:0000313" key="7">
    <source>
        <dbReference type="Proteomes" id="UP000006039"/>
    </source>
</evidence>
<evidence type="ECO:0000259" key="4">
    <source>
        <dbReference type="Pfam" id="PF00135"/>
    </source>
</evidence>
<dbReference type="InterPro" id="IPR019819">
    <property type="entry name" value="Carboxylesterase_B_CS"/>
</dbReference>
<keyword evidence="2 3" id="KW-0378">Hydrolase</keyword>
<dbReference type="EMBL" id="GL385396">
    <property type="protein sequence ID" value="EJT79384.1"/>
    <property type="molecule type" value="Genomic_DNA"/>
</dbReference>
<dbReference type="InterPro" id="IPR029058">
    <property type="entry name" value="AB_hydrolase_fold"/>
</dbReference>
<dbReference type="HOGENOM" id="CLU_006586_15_1_1"/>
<protein>
    <recommendedName>
        <fullName evidence="3">Carboxylic ester hydrolase</fullName>
        <ecNumber evidence="3">3.1.1.-</ecNumber>
    </recommendedName>
</protein>
<dbReference type="GeneID" id="20344926"/>
<dbReference type="AlphaFoldDB" id="J3NT70"/>
<evidence type="ECO:0000256" key="3">
    <source>
        <dbReference type="RuleBase" id="RU361235"/>
    </source>
</evidence>
<dbReference type="GO" id="GO:0052689">
    <property type="term" value="F:carboxylic ester hydrolase activity"/>
    <property type="evidence" value="ECO:0007669"/>
    <property type="project" value="TreeGrafter"/>
</dbReference>
<gene>
    <name evidence="6" type="primary">20344926</name>
    <name evidence="5" type="ORF">GGTG_04468</name>
</gene>
<dbReference type="Gene3D" id="3.40.50.1820">
    <property type="entry name" value="alpha/beta hydrolase"/>
    <property type="match status" value="2"/>
</dbReference>
<evidence type="ECO:0000256" key="1">
    <source>
        <dbReference type="ARBA" id="ARBA00005964"/>
    </source>
</evidence>
<dbReference type="STRING" id="644352.J3NT70"/>
<name>J3NT70_GAET3</name>
<dbReference type="Proteomes" id="UP000006039">
    <property type="component" value="Unassembled WGS sequence"/>
</dbReference>
<dbReference type="PANTHER" id="PTHR43918:SF4">
    <property type="entry name" value="CARBOXYLIC ESTER HYDROLASE"/>
    <property type="match status" value="1"/>
</dbReference>
<dbReference type="VEuPathDB" id="FungiDB:GGTG_04468"/>
<reference evidence="7" key="1">
    <citation type="submission" date="2010-07" db="EMBL/GenBank/DDBJ databases">
        <title>The genome sequence of Gaeumannomyces graminis var. tritici strain R3-111a-1.</title>
        <authorList>
            <consortium name="The Broad Institute Genome Sequencing Platform"/>
            <person name="Ma L.-J."/>
            <person name="Dead R."/>
            <person name="Young S."/>
            <person name="Zeng Q."/>
            <person name="Koehrsen M."/>
            <person name="Alvarado L."/>
            <person name="Berlin A."/>
            <person name="Chapman S.B."/>
            <person name="Chen Z."/>
            <person name="Freedman E."/>
            <person name="Gellesch M."/>
            <person name="Goldberg J."/>
            <person name="Griggs A."/>
            <person name="Gujja S."/>
            <person name="Heilman E.R."/>
            <person name="Heiman D."/>
            <person name="Hepburn T."/>
            <person name="Howarth C."/>
            <person name="Jen D."/>
            <person name="Larson L."/>
            <person name="Mehta T."/>
            <person name="Neiman D."/>
            <person name="Pearson M."/>
            <person name="Roberts A."/>
            <person name="Saif S."/>
            <person name="Shea T."/>
            <person name="Shenoy N."/>
            <person name="Sisk P."/>
            <person name="Stolte C."/>
            <person name="Sykes S."/>
            <person name="Walk T."/>
            <person name="White J."/>
            <person name="Yandava C."/>
            <person name="Haas B."/>
            <person name="Nusbaum C."/>
            <person name="Birren B."/>
        </authorList>
    </citation>
    <scope>NUCLEOTIDE SEQUENCE [LARGE SCALE GENOMIC DNA]</scope>
    <source>
        <strain evidence="7">R3-111a-1</strain>
    </source>
</reference>
<reference evidence="6" key="5">
    <citation type="submission" date="2018-04" db="UniProtKB">
        <authorList>
            <consortium name="EnsemblFungi"/>
        </authorList>
    </citation>
    <scope>IDENTIFICATION</scope>
    <source>
        <strain evidence="6">R3-111a-1</strain>
    </source>
</reference>
<dbReference type="InterPro" id="IPR019826">
    <property type="entry name" value="Carboxylesterase_B_AS"/>
</dbReference>
<dbReference type="eggNOG" id="KOG4389">
    <property type="taxonomic scope" value="Eukaryota"/>
</dbReference>
<keyword evidence="3" id="KW-0732">Signal</keyword>
<dbReference type="RefSeq" id="XP_009220529.1">
    <property type="nucleotide sequence ID" value="XM_009222265.1"/>
</dbReference>
<dbReference type="PROSITE" id="PS00122">
    <property type="entry name" value="CARBOXYLESTERASE_B_1"/>
    <property type="match status" value="1"/>
</dbReference>
<dbReference type="PANTHER" id="PTHR43918">
    <property type="entry name" value="ACETYLCHOLINESTERASE"/>
    <property type="match status" value="1"/>
</dbReference>
<reference evidence="5" key="2">
    <citation type="submission" date="2010-07" db="EMBL/GenBank/DDBJ databases">
        <authorList>
            <consortium name="The Broad Institute Genome Sequencing Platform"/>
            <consortium name="Broad Institute Genome Sequencing Center for Infectious Disease"/>
            <person name="Ma L.-J."/>
            <person name="Dead R."/>
            <person name="Young S."/>
            <person name="Zeng Q."/>
            <person name="Koehrsen M."/>
            <person name="Alvarado L."/>
            <person name="Berlin A."/>
            <person name="Chapman S.B."/>
            <person name="Chen Z."/>
            <person name="Freedman E."/>
            <person name="Gellesch M."/>
            <person name="Goldberg J."/>
            <person name="Griggs A."/>
            <person name="Gujja S."/>
            <person name="Heilman E.R."/>
            <person name="Heiman D."/>
            <person name="Hepburn T."/>
            <person name="Howarth C."/>
            <person name="Jen D."/>
            <person name="Larson L."/>
            <person name="Mehta T."/>
            <person name="Neiman D."/>
            <person name="Pearson M."/>
            <person name="Roberts A."/>
            <person name="Saif S."/>
            <person name="Shea T."/>
            <person name="Shenoy N."/>
            <person name="Sisk P."/>
            <person name="Stolte C."/>
            <person name="Sykes S."/>
            <person name="Walk T."/>
            <person name="White J."/>
            <person name="Yandava C."/>
            <person name="Haas B."/>
            <person name="Nusbaum C."/>
            <person name="Birren B."/>
        </authorList>
    </citation>
    <scope>NUCLEOTIDE SEQUENCE</scope>
    <source>
        <strain evidence="5">R3-111a-1</strain>
    </source>
</reference>
<keyword evidence="7" id="KW-1185">Reference proteome</keyword>
<dbReference type="EC" id="3.1.1.-" evidence="3"/>
<evidence type="ECO:0000313" key="6">
    <source>
        <dbReference type="EnsemblFungi" id="EJT79384"/>
    </source>
</evidence>
<dbReference type="PROSITE" id="PS00941">
    <property type="entry name" value="CARBOXYLESTERASE_B_2"/>
    <property type="match status" value="1"/>
</dbReference>